<evidence type="ECO:0000256" key="1">
    <source>
        <dbReference type="ARBA" id="ARBA00001947"/>
    </source>
</evidence>
<evidence type="ECO:0000259" key="3">
    <source>
        <dbReference type="Pfam" id="PF01979"/>
    </source>
</evidence>
<dbReference type="PANTHER" id="PTHR11647">
    <property type="entry name" value="HYDRANTOINASE/DIHYDROPYRIMIDINASE FAMILY MEMBER"/>
    <property type="match status" value="1"/>
</dbReference>
<evidence type="ECO:0000313" key="5">
    <source>
        <dbReference type="Proteomes" id="UP001162834"/>
    </source>
</evidence>
<dbReference type="RefSeq" id="WP_259314406.1">
    <property type="nucleotide sequence ID" value="NZ_CP087164.1"/>
</dbReference>
<dbReference type="SUPFAM" id="SSF51556">
    <property type="entry name" value="Metallo-dependent hydrolases"/>
    <property type="match status" value="1"/>
</dbReference>
<evidence type="ECO:0000256" key="2">
    <source>
        <dbReference type="ARBA" id="ARBA00008829"/>
    </source>
</evidence>
<dbReference type="Pfam" id="PF01979">
    <property type="entry name" value="Amidohydro_1"/>
    <property type="match status" value="1"/>
</dbReference>
<dbReference type="AlphaFoldDB" id="A0A9E7BZN2"/>
<sequence>MHDLLIAGGTVVTPAGSEPLDVAVDGERIAVLAPHGELGRDARRVIDAAGCLVIPGAIDPHVHYAMNFEGILTTEGPEYSAAAAYGGNTTVVDFAFQAPPQSLHDAIAAKQAVLGGAMAVDYGLHAILTKDFSFDVVEEIGDVIRAGIPTIKTMLTYGYMSDDGQRWGTMNAVAQNGGMSVVHAEDDAIARWLTAQYVREGKTHGAYICEVRGPIVEEAAIRRAMFLAERSGSPLYVLHMAAGSGVAALAEGRARGLPFYGETLSAYLSFTQDDLWDESPVDVDGTIYPQRGLLFNNYPTPKFGPDRDACWAALVSGDLQAVATDHCLVSLKDRFETMGTTVDSMQAGQAAVELRVPLLYDGGVNGGRFSVERWVELISVNPAKLMGLWPRKGRLAPGADADVVVFDPQKRWTVRWEDLHMKERYSCWDGWELTGKVRDTILRGTAIVDGGRFVGDSGGGRYVPRRMLPEVLRGDFAFTAQALGAPQPEPAA</sequence>
<protein>
    <submittedName>
        <fullName evidence="4">D-hydantoinase</fullName>
        <ecNumber evidence="4">3.5.2.-</ecNumber>
    </submittedName>
</protein>
<dbReference type="Gene3D" id="3.20.20.140">
    <property type="entry name" value="Metal-dependent hydrolases"/>
    <property type="match status" value="1"/>
</dbReference>
<dbReference type="EMBL" id="CP087164">
    <property type="protein sequence ID" value="UGS34739.1"/>
    <property type="molecule type" value="Genomic_DNA"/>
</dbReference>
<dbReference type="KEGG" id="sbae:DSM104329_01121"/>
<dbReference type="Proteomes" id="UP001162834">
    <property type="component" value="Chromosome"/>
</dbReference>
<comment type="similarity">
    <text evidence="2">Belongs to the metallo-dependent hydrolases superfamily. Hydantoinase/dihydropyrimidinase family.</text>
</comment>
<organism evidence="4 5">
    <name type="scientific">Capillimicrobium parvum</name>
    <dbReference type="NCBI Taxonomy" id="2884022"/>
    <lineage>
        <taxon>Bacteria</taxon>
        <taxon>Bacillati</taxon>
        <taxon>Actinomycetota</taxon>
        <taxon>Thermoleophilia</taxon>
        <taxon>Solirubrobacterales</taxon>
        <taxon>Capillimicrobiaceae</taxon>
        <taxon>Capillimicrobium</taxon>
    </lineage>
</organism>
<comment type="cofactor">
    <cofactor evidence="1">
        <name>Zn(2+)</name>
        <dbReference type="ChEBI" id="CHEBI:29105"/>
    </cofactor>
</comment>
<dbReference type="SUPFAM" id="SSF51338">
    <property type="entry name" value="Composite domain of metallo-dependent hydrolases"/>
    <property type="match status" value="1"/>
</dbReference>
<dbReference type="InterPro" id="IPR006680">
    <property type="entry name" value="Amidohydro-rel"/>
</dbReference>
<dbReference type="InterPro" id="IPR032466">
    <property type="entry name" value="Metal_Hydrolase"/>
</dbReference>
<keyword evidence="4" id="KW-0378">Hydrolase</keyword>
<dbReference type="InterPro" id="IPR011059">
    <property type="entry name" value="Metal-dep_hydrolase_composite"/>
</dbReference>
<dbReference type="GO" id="GO:0016812">
    <property type="term" value="F:hydrolase activity, acting on carbon-nitrogen (but not peptide) bonds, in cyclic amides"/>
    <property type="evidence" value="ECO:0007669"/>
    <property type="project" value="TreeGrafter"/>
</dbReference>
<dbReference type="PANTHER" id="PTHR11647:SF1">
    <property type="entry name" value="COLLAPSIN RESPONSE MEDIATOR PROTEIN"/>
    <property type="match status" value="1"/>
</dbReference>
<dbReference type="EC" id="3.5.2.-" evidence="4"/>
<proteinExistence type="inferred from homology"/>
<reference evidence="4" key="1">
    <citation type="journal article" date="2022" name="Int. J. Syst. Evol. Microbiol.">
        <title>Pseudomonas aegrilactucae sp. nov. and Pseudomonas morbosilactucae sp. nov., pathogens causing bacterial rot of lettuce in Japan.</title>
        <authorList>
            <person name="Sawada H."/>
            <person name="Fujikawa T."/>
            <person name="Satou M."/>
        </authorList>
    </citation>
    <scope>NUCLEOTIDE SEQUENCE</scope>
    <source>
        <strain evidence="4">0166_1</strain>
    </source>
</reference>
<gene>
    <name evidence="4" type="ORF">DSM104329_01121</name>
</gene>
<dbReference type="InterPro" id="IPR050378">
    <property type="entry name" value="Metallo-dep_Hydrolases_sf"/>
</dbReference>
<dbReference type="GO" id="GO:0005829">
    <property type="term" value="C:cytosol"/>
    <property type="evidence" value="ECO:0007669"/>
    <property type="project" value="TreeGrafter"/>
</dbReference>
<dbReference type="FunFam" id="3.20.20.140:FF:000174">
    <property type="entry name" value="Dihydropyrimidinase-related protein 2"/>
    <property type="match status" value="1"/>
</dbReference>
<accession>A0A9E7BZN2</accession>
<dbReference type="Gene3D" id="2.30.40.10">
    <property type="entry name" value="Urease, subunit C, domain 1"/>
    <property type="match status" value="1"/>
</dbReference>
<name>A0A9E7BZN2_9ACTN</name>
<feature type="domain" description="Amidohydrolase-related" evidence="3">
    <location>
        <begin position="52"/>
        <end position="445"/>
    </location>
</feature>
<keyword evidence="5" id="KW-1185">Reference proteome</keyword>
<evidence type="ECO:0000313" key="4">
    <source>
        <dbReference type="EMBL" id="UGS34739.1"/>
    </source>
</evidence>